<reference evidence="3" key="1">
    <citation type="submission" date="2022-09" db="EMBL/GenBank/DDBJ databases">
        <title>Intensive care unit water sources are persistently colonized with multi-drug resistant bacteria and are the site of extensive horizontal gene transfer of antibiotic resistance genes.</title>
        <authorList>
            <person name="Diorio-Toth L."/>
        </authorList>
    </citation>
    <scope>NUCLEOTIDE SEQUENCE</scope>
    <source>
        <strain evidence="3">GD03796</strain>
    </source>
</reference>
<dbReference type="PANTHER" id="PTHR38108">
    <property type="entry name" value="UPF0319 PROTEIN YCCT"/>
    <property type="match status" value="1"/>
</dbReference>
<accession>A0AA42VDV5</accession>
<evidence type="ECO:0000313" key="3">
    <source>
        <dbReference type="EMBL" id="MDH1899383.1"/>
    </source>
</evidence>
<dbReference type="AlphaFoldDB" id="A0AA42VDV5"/>
<dbReference type="Pfam" id="PF09829">
    <property type="entry name" value="DUF2057"/>
    <property type="match status" value="1"/>
</dbReference>
<protein>
    <submittedName>
        <fullName evidence="3">DUF2057 domain-containing protein</fullName>
    </submittedName>
</protein>
<dbReference type="InterPro" id="IPR018635">
    <property type="entry name" value="UPF0319"/>
</dbReference>
<evidence type="ECO:0000256" key="1">
    <source>
        <dbReference type="ARBA" id="ARBA00008490"/>
    </source>
</evidence>
<dbReference type="Proteomes" id="UP001160758">
    <property type="component" value="Unassembled WGS sequence"/>
</dbReference>
<dbReference type="EMBL" id="JAOCFT010000001">
    <property type="protein sequence ID" value="MDH1899383.1"/>
    <property type="molecule type" value="Genomic_DNA"/>
</dbReference>
<dbReference type="PANTHER" id="PTHR38108:SF1">
    <property type="entry name" value="UPF0319 PROTEIN YCCT"/>
    <property type="match status" value="1"/>
</dbReference>
<comment type="caution">
    <text evidence="3">The sequence shown here is derived from an EMBL/GenBank/DDBJ whole genome shotgun (WGS) entry which is preliminary data.</text>
</comment>
<dbReference type="RefSeq" id="WP_279981829.1">
    <property type="nucleotide sequence ID" value="NZ_JAOCFT010000001.1"/>
</dbReference>
<evidence type="ECO:0000256" key="2">
    <source>
        <dbReference type="ARBA" id="ARBA00022729"/>
    </source>
</evidence>
<sequence>MKRHQGWAGVALLCCGGVQAEVRVEVPRDFQILAVSAGKVQDEQHAVLADGEQQLLVRYEGVIPSRNSSDNDRQVRSEPQVLRYEARGQSVRLQAPVPADEAGMERYARAPVLGLVAGGQPLEVRQDTLMVQGMQIGMDWHARLMEYNRGEGPAVLAGAADVTAAAVATPRASSVPASALEGQLQQLFLQADPALRKRFIGWAVPRLSVCSPLQ</sequence>
<evidence type="ECO:0000313" key="4">
    <source>
        <dbReference type="Proteomes" id="UP001160758"/>
    </source>
</evidence>
<gene>
    <name evidence="3" type="ORF">N5I07_17810</name>
</gene>
<organism evidence="3 4">
    <name type="scientific">Aeromonas caviae</name>
    <name type="common">Aeromonas punctata</name>
    <dbReference type="NCBI Taxonomy" id="648"/>
    <lineage>
        <taxon>Bacteria</taxon>
        <taxon>Pseudomonadati</taxon>
        <taxon>Pseudomonadota</taxon>
        <taxon>Gammaproteobacteria</taxon>
        <taxon>Aeromonadales</taxon>
        <taxon>Aeromonadaceae</taxon>
        <taxon>Aeromonas</taxon>
    </lineage>
</organism>
<keyword evidence="2" id="KW-0732">Signal</keyword>
<comment type="similarity">
    <text evidence="1">Belongs to the UPF0319 family.</text>
</comment>
<name>A0AA42VDV5_AERCA</name>
<proteinExistence type="inferred from homology"/>